<name>A0ABR6KJQ4_9BACT</name>
<dbReference type="Proteomes" id="UP000533637">
    <property type="component" value="Unassembled WGS sequence"/>
</dbReference>
<dbReference type="RefSeq" id="WP_183669247.1">
    <property type="nucleotide sequence ID" value="NZ_BMPB01000003.1"/>
</dbReference>
<keyword evidence="3" id="KW-1185">Reference proteome</keyword>
<dbReference type="SUPFAM" id="SSF56024">
    <property type="entry name" value="Phospholipase D/nuclease"/>
    <property type="match status" value="1"/>
</dbReference>
<gene>
    <name evidence="2" type="ORF">GGQ57_000967</name>
</gene>
<accession>A0ABR6KJQ4</accession>
<organism evidence="2 3">
    <name type="scientific">Parabacteroides faecis</name>
    <dbReference type="NCBI Taxonomy" id="1217282"/>
    <lineage>
        <taxon>Bacteria</taxon>
        <taxon>Pseudomonadati</taxon>
        <taxon>Bacteroidota</taxon>
        <taxon>Bacteroidia</taxon>
        <taxon>Bacteroidales</taxon>
        <taxon>Tannerellaceae</taxon>
        <taxon>Parabacteroides</taxon>
    </lineage>
</organism>
<comment type="caution">
    <text evidence="2">The sequence shown here is derived from an EMBL/GenBank/DDBJ whole genome shotgun (WGS) entry which is preliminary data.</text>
</comment>
<feature type="domain" description="PLD phosphodiesterase" evidence="1">
    <location>
        <begin position="95"/>
        <end position="117"/>
    </location>
</feature>
<sequence>MLQYIKNEQHYSFLIEAIRQAKRTVWIGTADIKDLYIKEGKDAVPLLKLLEQKVREGVEVRLIHAKEPGQNFRDDFDKYPLLWSRMERVLCPRVHFKLLIFDLKQVYIGSANLTGAALGMKGKDNRNFEAGVFTSVEELVTEAVEQFDELWMGIPCKTCKRKKYCSDRIMT</sequence>
<evidence type="ECO:0000313" key="3">
    <source>
        <dbReference type="Proteomes" id="UP000533637"/>
    </source>
</evidence>
<dbReference type="Gene3D" id="3.30.870.10">
    <property type="entry name" value="Endonuclease Chain A"/>
    <property type="match status" value="1"/>
</dbReference>
<evidence type="ECO:0000313" key="2">
    <source>
        <dbReference type="EMBL" id="MBB4621073.1"/>
    </source>
</evidence>
<protein>
    <submittedName>
        <fullName evidence="2">Phosphatidylserine/phosphatidylglycerophosphate/ cardiolipin synthase-like enzyme</fullName>
    </submittedName>
</protein>
<dbReference type="InterPro" id="IPR025202">
    <property type="entry name" value="PLD-like_dom"/>
</dbReference>
<reference evidence="2 3" key="1">
    <citation type="submission" date="2020-08" db="EMBL/GenBank/DDBJ databases">
        <title>Genomic Encyclopedia of Type Strains, Phase IV (KMG-IV): sequencing the most valuable type-strain genomes for metagenomic binning, comparative biology and taxonomic classification.</title>
        <authorList>
            <person name="Goeker M."/>
        </authorList>
    </citation>
    <scope>NUCLEOTIDE SEQUENCE [LARGE SCALE GENOMIC DNA]</scope>
    <source>
        <strain evidence="2 3">DSM 102983</strain>
    </source>
</reference>
<dbReference type="CDD" id="cd00138">
    <property type="entry name" value="PLDc_SF"/>
    <property type="match status" value="1"/>
</dbReference>
<dbReference type="PROSITE" id="PS50035">
    <property type="entry name" value="PLD"/>
    <property type="match status" value="1"/>
</dbReference>
<evidence type="ECO:0000259" key="1">
    <source>
        <dbReference type="PROSITE" id="PS50035"/>
    </source>
</evidence>
<dbReference type="InterPro" id="IPR001736">
    <property type="entry name" value="PLipase_D/transphosphatidylase"/>
</dbReference>
<dbReference type="Pfam" id="PF13091">
    <property type="entry name" value="PLDc_2"/>
    <property type="match status" value="1"/>
</dbReference>
<dbReference type="EMBL" id="JACHOC010000002">
    <property type="protein sequence ID" value="MBB4621073.1"/>
    <property type="molecule type" value="Genomic_DNA"/>
</dbReference>
<proteinExistence type="predicted"/>